<keyword evidence="8" id="KW-1185">Reference proteome</keyword>
<dbReference type="eggNOG" id="COG2108">
    <property type="taxonomic scope" value="Bacteria"/>
</dbReference>
<keyword evidence="4" id="KW-0408">Iron</keyword>
<keyword evidence="5" id="KW-0411">Iron-sulfur</keyword>
<dbReference type="Proteomes" id="UP000002012">
    <property type="component" value="Chromosome"/>
</dbReference>
<protein>
    <submittedName>
        <fullName evidence="7">Radical SAM domain protein</fullName>
    </submittedName>
</protein>
<sequence length="438" mass="49725">MIFDLTKDGLNKVHSEMLKEEALIHLNAYEKFMQQVQESGMMIDDNTEAPVFAYKDKLQHLPGVSVGNSGHSLYYGEISPACLHCRTGERSMTVFHTLKCNRSCYFCANMNQANYNYFVKNINNALEEIINADDGNGFNSIALTGGEPLLLPEMTLDFFKACRKRYPAAHLRLYTNGDFLPEDLAKSLAEAGLDEVRISIKADENGYPEGTLGCIETAARHIPATMVEMPVIPGTIEVMKELLLQLDKIGCTGINVLEFLYPWINNTNYSKKGFKVKKRPYRVLYSYEYAGGLPVSGSAEECVELVRFASEKELKLDVHFCSLENKLTSQIFHHNMGIPLMPYEYKSEKDHFIKSIRAYGSNATKALKYFKKHGIEDYHSEAHGLKIDFHPKYVSRIRGLSELALTYNIAEEKDGQTIIREIKIDLVDPEQFDYENDI</sequence>
<dbReference type="GO" id="GO:0046872">
    <property type="term" value="F:metal ion binding"/>
    <property type="evidence" value="ECO:0007669"/>
    <property type="project" value="UniProtKB-KW"/>
</dbReference>
<name>D4H522_DENA2</name>
<evidence type="ECO:0000313" key="8">
    <source>
        <dbReference type="Proteomes" id="UP000002012"/>
    </source>
</evidence>
<dbReference type="GO" id="GO:0051536">
    <property type="term" value="F:iron-sulfur cluster binding"/>
    <property type="evidence" value="ECO:0007669"/>
    <property type="project" value="UniProtKB-KW"/>
</dbReference>
<dbReference type="KEGG" id="dap:Dacet_2620"/>
<organism evidence="7 8">
    <name type="scientific">Denitrovibrio acetiphilus (strain DSM 12809 / NBRC 114555 / N2460)</name>
    <dbReference type="NCBI Taxonomy" id="522772"/>
    <lineage>
        <taxon>Bacteria</taxon>
        <taxon>Pseudomonadati</taxon>
        <taxon>Deferribacterota</taxon>
        <taxon>Deferribacteres</taxon>
        <taxon>Deferribacterales</taxon>
        <taxon>Geovibrionaceae</taxon>
        <taxon>Denitrovibrio</taxon>
    </lineage>
</organism>
<proteinExistence type="predicted"/>
<comment type="cofactor">
    <cofactor evidence="1">
        <name>[4Fe-4S] cluster</name>
        <dbReference type="ChEBI" id="CHEBI:49883"/>
    </cofactor>
</comment>
<gene>
    <name evidence="7" type="ordered locus">Dacet_2620</name>
</gene>
<keyword evidence="3" id="KW-0479">Metal-binding</keyword>
<evidence type="ECO:0000256" key="4">
    <source>
        <dbReference type="ARBA" id="ARBA00023004"/>
    </source>
</evidence>
<dbReference type="PANTHER" id="PTHR43288">
    <property type="entry name" value="BIOTIN SYNTHASE-RELATED PROTEIN, RADICAL SAM SUPERFAMILY"/>
    <property type="match status" value="1"/>
</dbReference>
<dbReference type="HOGENOM" id="CLU_620840_0_0_0"/>
<dbReference type="RefSeq" id="WP_013011875.1">
    <property type="nucleotide sequence ID" value="NC_013943.1"/>
</dbReference>
<dbReference type="PaxDb" id="522772-Dacet_2620"/>
<dbReference type="EMBL" id="CP001968">
    <property type="protein sequence ID" value="ADD69378.1"/>
    <property type="molecule type" value="Genomic_DNA"/>
</dbReference>
<dbReference type="InterPro" id="IPR007197">
    <property type="entry name" value="rSAM"/>
</dbReference>
<dbReference type="InterPro" id="IPR058240">
    <property type="entry name" value="rSAM_sf"/>
</dbReference>
<dbReference type="Gene3D" id="3.20.20.70">
    <property type="entry name" value="Aldolase class I"/>
    <property type="match status" value="1"/>
</dbReference>
<dbReference type="STRING" id="522772.Dacet_2620"/>
<dbReference type="CDD" id="cd01335">
    <property type="entry name" value="Radical_SAM"/>
    <property type="match status" value="1"/>
</dbReference>
<accession>D4H522</accession>
<evidence type="ECO:0000256" key="5">
    <source>
        <dbReference type="ARBA" id="ARBA00023014"/>
    </source>
</evidence>
<evidence type="ECO:0000313" key="7">
    <source>
        <dbReference type="EMBL" id="ADD69378.1"/>
    </source>
</evidence>
<dbReference type="InParanoid" id="D4H522"/>
<evidence type="ECO:0000256" key="1">
    <source>
        <dbReference type="ARBA" id="ARBA00001966"/>
    </source>
</evidence>
<dbReference type="AlphaFoldDB" id="D4H522"/>
<dbReference type="PROSITE" id="PS51918">
    <property type="entry name" value="RADICAL_SAM"/>
    <property type="match status" value="1"/>
</dbReference>
<dbReference type="SFLD" id="SFLDS00029">
    <property type="entry name" value="Radical_SAM"/>
    <property type="match status" value="1"/>
</dbReference>
<keyword evidence="2" id="KW-0949">S-adenosyl-L-methionine</keyword>
<dbReference type="GO" id="GO:0003824">
    <property type="term" value="F:catalytic activity"/>
    <property type="evidence" value="ECO:0007669"/>
    <property type="project" value="InterPro"/>
</dbReference>
<evidence type="ECO:0000259" key="6">
    <source>
        <dbReference type="PROSITE" id="PS51918"/>
    </source>
</evidence>
<dbReference type="PANTHER" id="PTHR43288:SF1">
    <property type="entry name" value="GLYCYL-RADICAL ENZYME ACTIVATING ENZYME MJ0021-RELATED"/>
    <property type="match status" value="1"/>
</dbReference>
<evidence type="ECO:0000256" key="2">
    <source>
        <dbReference type="ARBA" id="ARBA00022691"/>
    </source>
</evidence>
<dbReference type="Pfam" id="PF04055">
    <property type="entry name" value="Radical_SAM"/>
    <property type="match status" value="1"/>
</dbReference>
<evidence type="ECO:0000256" key="3">
    <source>
        <dbReference type="ARBA" id="ARBA00022723"/>
    </source>
</evidence>
<reference evidence="7 8" key="1">
    <citation type="journal article" date="2010" name="Stand. Genomic Sci.">
        <title>Complete genome sequence of Denitrovibrio acetiphilus type strain (N2460).</title>
        <authorList>
            <person name="Kiss H."/>
            <person name="Lang E."/>
            <person name="Lapidus A."/>
            <person name="Copeland A."/>
            <person name="Nolan M."/>
            <person name="Glavina Del Rio T."/>
            <person name="Chen F."/>
            <person name="Lucas S."/>
            <person name="Tice H."/>
            <person name="Cheng J.F."/>
            <person name="Han C."/>
            <person name="Goodwin L."/>
            <person name="Pitluck S."/>
            <person name="Liolios K."/>
            <person name="Pati A."/>
            <person name="Ivanova N."/>
            <person name="Mavromatis K."/>
            <person name="Chen A."/>
            <person name="Palaniappan K."/>
            <person name="Land M."/>
            <person name="Hauser L."/>
            <person name="Chang Y.J."/>
            <person name="Jeffries C.D."/>
            <person name="Detter J.C."/>
            <person name="Brettin T."/>
            <person name="Spring S."/>
            <person name="Rohde M."/>
            <person name="Goker M."/>
            <person name="Woyke T."/>
            <person name="Bristow J."/>
            <person name="Eisen J.A."/>
            <person name="Markowitz V."/>
            <person name="Hugenholtz P."/>
            <person name="Kyrpides N.C."/>
            <person name="Klenk H.P."/>
        </authorList>
    </citation>
    <scope>NUCLEOTIDE SEQUENCE [LARGE SCALE GENOMIC DNA]</scope>
    <source>
        <strain evidence="8">DSM 12809 / NBRC 114555 / N2460</strain>
    </source>
</reference>
<dbReference type="InterPro" id="IPR013785">
    <property type="entry name" value="Aldolase_TIM"/>
</dbReference>
<dbReference type="SUPFAM" id="SSF102114">
    <property type="entry name" value="Radical SAM enzymes"/>
    <property type="match status" value="1"/>
</dbReference>
<dbReference type="OrthoDB" id="6457556at2"/>
<feature type="domain" description="Radical SAM core" evidence="6">
    <location>
        <begin position="86"/>
        <end position="294"/>
    </location>
</feature>